<keyword evidence="2" id="KW-1185">Reference proteome</keyword>
<dbReference type="HOGENOM" id="CLU_3125993_0_0_1"/>
<gene>
    <name evidence="1" type="ORF">SETTUDRAFT_29344</name>
</gene>
<proteinExistence type="predicted"/>
<name>R0JPE0_EXST2</name>
<reference evidence="1 2" key="1">
    <citation type="journal article" date="2012" name="PLoS Pathog.">
        <title>Diverse lifestyles and strategies of plant pathogenesis encoded in the genomes of eighteen Dothideomycetes fungi.</title>
        <authorList>
            <person name="Ohm R.A."/>
            <person name="Feau N."/>
            <person name="Henrissat B."/>
            <person name="Schoch C.L."/>
            <person name="Horwitz B.A."/>
            <person name="Barry K.W."/>
            <person name="Condon B.J."/>
            <person name="Copeland A.C."/>
            <person name="Dhillon B."/>
            <person name="Glaser F."/>
            <person name="Hesse C.N."/>
            <person name="Kosti I."/>
            <person name="LaButti K."/>
            <person name="Lindquist E.A."/>
            <person name="Lucas S."/>
            <person name="Salamov A.A."/>
            <person name="Bradshaw R.E."/>
            <person name="Ciuffetti L."/>
            <person name="Hamelin R.C."/>
            <person name="Kema G.H.J."/>
            <person name="Lawrence C."/>
            <person name="Scott J.A."/>
            <person name="Spatafora J.W."/>
            <person name="Turgeon B.G."/>
            <person name="de Wit P.J.G.M."/>
            <person name="Zhong S."/>
            <person name="Goodwin S.B."/>
            <person name="Grigoriev I.V."/>
        </authorList>
    </citation>
    <scope>NUCLEOTIDE SEQUENCE [LARGE SCALE GENOMIC DNA]</scope>
    <source>
        <strain evidence="2">28A</strain>
    </source>
</reference>
<dbReference type="GeneID" id="19403335"/>
<evidence type="ECO:0000313" key="1">
    <source>
        <dbReference type="EMBL" id="EOA83053.1"/>
    </source>
</evidence>
<organism evidence="1 2">
    <name type="scientific">Exserohilum turcicum (strain 28A)</name>
    <name type="common">Northern leaf blight fungus</name>
    <name type="synonym">Setosphaeria turcica</name>
    <dbReference type="NCBI Taxonomy" id="671987"/>
    <lineage>
        <taxon>Eukaryota</taxon>
        <taxon>Fungi</taxon>
        <taxon>Dikarya</taxon>
        <taxon>Ascomycota</taxon>
        <taxon>Pezizomycotina</taxon>
        <taxon>Dothideomycetes</taxon>
        <taxon>Pleosporomycetidae</taxon>
        <taxon>Pleosporales</taxon>
        <taxon>Pleosporineae</taxon>
        <taxon>Pleosporaceae</taxon>
        <taxon>Exserohilum</taxon>
    </lineage>
</organism>
<evidence type="ECO:0000313" key="2">
    <source>
        <dbReference type="Proteomes" id="UP000016935"/>
    </source>
</evidence>
<reference evidence="1 2" key="2">
    <citation type="journal article" date="2013" name="PLoS Genet.">
        <title>Comparative genome structure, secondary metabolite, and effector coding capacity across Cochliobolus pathogens.</title>
        <authorList>
            <person name="Condon B.J."/>
            <person name="Leng Y."/>
            <person name="Wu D."/>
            <person name="Bushley K.E."/>
            <person name="Ohm R.A."/>
            <person name="Otillar R."/>
            <person name="Martin J."/>
            <person name="Schackwitz W."/>
            <person name="Grimwood J."/>
            <person name="MohdZainudin N."/>
            <person name="Xue C."/>
            <person name="Wang R."/>
            <person name="Manning V.A."/>
            <person name="Dhillon B."/>
            <person name="Tu Z.J."/>
            <person name="Steffenson B.J."/>
            <person name="Salamov A."/>
            <person name="Sun H."/>
            <person name="Lowry S."/>
            <person name="LaButti K."/>
            <person name="Han J."/>
            <person name="Copeland A."/>
            <person name="Lindquist E."/>
            <person name="Barry K."/>
            <person name="Schmutz J."/>
            <person name="Baker S.E."/>
            <person name="Ciuffetti L.M."/>
            <person name="Grigoriev I.V."/>
            <person name="Zhong S."/>
            <person name="Turgeon B.G."/>
        </authorList>
    </citation>
    <scope>NUCLEOTIDE SEQUENCE [LARGE SCALE GENOMIC DNA]</scope>
    <source>
        <strain evidence="2">28A</strain>
    </source>
</reference>
<sequence length="50" mass="5957">MGRLLSSIYKNSTRRPYNSDKRLFNISINFPQQSRAQFNFPGSQRKQYKS</sequence>
<accession>R0JPE0</accession>
<protein>
    <submittedName>
        <fullName evidence="1">Uncharacterized protein</fullName>
    </submittedName>
</protein>
<dbReference type="AlphaFoldDB" id="R0JPE0"/>
<dbReference type="RefSeq" id="XP_008029316.1">
    <property type="nucleotide sequence ID" value="XM_008031125.1"/>
</dbReference>
<dbReference type="Proteomes" id="UP000016935">
    <property type="component" value="Unassembled WGS sequence"/>
</dbReference>
<dbReference type="EMBL" id="KB908839">
    <property type="protein sequence ID" value="EOA83053.1"/>
    <property type="molecule type" value="Genomic_DNA"/>
</dbReference>